<evidence type="ECO:0000256" key="1">
    <source>
        <dbReference type="SAM" id="MobiDB-lite"/>
    </source>
</evidence>
<dbReference type="EMBL" id="MU620924">
    <property type="protein sequence ID" value="KAI8578974.1"/>
    <property type="molecule type" value="Genomic_DNA"/>
</dbReference>
<dbReference type="Pfam" id="PF04824">
    <property type="entry name" value="Rad21_Rec8"/>
    <property type="match status" value="1"/>
</dbReference>
<accession>A0AAD5E959</accession>
<organism evidence="3 4">
    <name type="scientific">Umbelopsis ramanniana AG</name>
    <dbReference type="NCBI Taxonomy" id="1314678"/>
    <lineage>
        <taxon>Eukaryota</taxon>
        <taxon>Fungi</taxon>
        <taxon>Fungi incertae sedis</taxon>
        <taxon>Mucoromycota</taxon>
        <taxon>Mucoromycotina</taxon>
        <taxon>Umbelopsidomycetes</taxon>
        <taxon>Umbelopsidales</taxon>
        <taxon>Umbelopsidaceae</taxon>
        <taxon>Umbelopsis</taxon>
    </lineage>
</organism>
<evidence type="ECO:0000313" key="3">
    <source>
        <dbReference type="EMBL" id="KAI8578974.1"/>
    </source>
</evidence>
<keyword evidence="4" id="KW-1185">Reference proteome</keyword>
<feature type="region of interest" description="Disordered" evidence="1">
    <location>
        <begin position="1"/>
        <end position="20"/>
    </location>
</feature>
<dbReference type="Proteomes" id="UP001206595">
    <property type="component" value="Unassembled WGS sequence"/>
</dbReference>
<comment type="caution">
    <text evidence="3">The sequence shown here is derived from an EMBL/GenBank/DDBJ whole genome shotgun (WGS) entry which is preliminary data.</text>
</comment>
<gene>
    <name evidence="3" type="ORF">K450DRAFT_244387</name>
</gene>
<evidence type="ECO:0000313" key="4">
    <source>
        <dbReference type="Proteomes" id="UP001206595"/>
    </source>
</evidence>
<evidence type="ECO:0000259" key="2">
    <source>
        <dbReference type="Pfam" id="PF04824"/>
    </source>
</evidence>
<reference evidence="3" key="2">
    <citation type="journal article" date="2022" name="Proc. Natl. Acad. Sci. U.S.A.">
        <title>Diploid-dominant life cycles characterize the early evolution of Fungi.</title>
        <authorList>
            <person name="Amses K.R."/>
            <person name="Simmons D.R."/>
            <person name="Longcore J.E."/>
            <person name="Mondo S.J."/>
            <person name="Seto K."/>
            <person name="Jeronimo G.H."/>
            <person name="Bonds A.E."/>
            <person name="Quandt C.A."/>
            <person name="Davis W.J."/>
            <person name="Chang Y."/>
            <person name="Federici B.A."/>
            <person name="Kuo A."/>
            <person name="LaButti K."/>
            <person name="Pangilinan J."/>
            <person name="Andreopoulos W."/>
            <person name="Tritt A."/>
            <person name="Riley R."/>
            <person name="Hundley H."/>
            <person name="Johnson J."/>
            <person name="Lipzen A."/>
            <person name="Barry K."/>
            <person name="Lang B.F."/>
            <person name="Cuomo C.A."/>
            <person name="Buchler N.E."/>
            <person name="Grigoriev I.V."/>
            <person name="Spatafora J.W."/>
            <person name="Stajich J.E."/>
            <person name="James T.Y."/>
        </authorList>
    </citation>
    <scope>NUCLEOTIDE SEQUENCE</scope>
    <source>
        <strain evidence="3">AG</strain>
    </source>
</reference>
<dbReference type="RefSeq" id="XP_051443978.1">
    <property type="nucleotide sequence ID" value="XM_051589573.1"/>
</dbReference>
<feature type="domain" description="Rad21/Rec8-like protein C-terminal eukaryotic" evidence="2">
    <location>
        <begin position="97"/>
        <end position="133"/>
    </location>
</feature>
<dbReference type="AlphaFoldDB" id="A0AAD5E959"/>
<reference evidence="3" key="1">
    <citation type="submission" date="2021-06" db="EMBL/GenBank/DDBJ databases">
        <authorList>
            <consortium name="DOE Joint Genome Institute"/>
            <person name="Mondo S.J."/>
            <person name="Amses K.R."/>
            <person name="Simmons D.R."/>
            <person name="Longcore J.E."/>
            <person name="Seto K."/>
            <person name="Alves G.H."/>
            <person name="Bonds A.E."/>
            <person name="Quandt C.A."/>
            <person name="Davis W.J."/>
            <person name="Chang Y."/>
            <person name="Letcher P.M."/>
            <person name="Powell M.J."/>
            <person name="Kuo A."/>
            <person name="Labutti K."/>
            <person name="Pangilinan J."/>
            <person name="Andreopoulos W."/>
            <person name="Tritt A."/>
            <person name="Riley R."/>
            <person name="Hundley H."/>
            <person name="Johnson J."/>
            <person name="Lipzen A."/>
            <person name="Barry K."/>
            <person name="Berbee M.L."/>
            <person name="Buchler N.E."/>
            <person name="Grigoriev I.V."/>
            <person name="Spatafora J.W."/>
            <person name="Stajich J.E."/>
            <person name="James T.Y."/>
        </authorList>
    </citation>
    <scope>NUCLEOTIDE SEQUENCE</scope>
    <source>
        <strain evidence="3">AG</strain>
    </source>
</reference>
<sequence>MSSTGLNPAFDNETRPSAPREFPALDILPEHGEEWSSIEDFEFPISSEISNAVENRNFPHWSDQETYNFFSYTCRLLSSADTNKIVFHSLFPGLTRAKRAAISQAFINILTIASQGLLHVQQLTPYSDILISL</sequence>
<dbReference type="GeneID" id="75914918"/>
<dbReference type="InterPro" id="IPR006909">
    <property type="entry name" value="Rad21/Rec8_C_eu"/>
</dbReference>
<protein>
    <recommendedName>
        <fullName evidence="2">Rad21/Rec8-like protein C-terminal eukaryotic domain-containing protein</fullName>
    </recommendedName>
</protein>
<proteinExistence type="predicted"/>
<name>A0AAD5E959_UMBRA</name>